<organism evidence="4">
    <name type="scientific">Aceria tosichella</name>
    <name type="common">wheat curl mite</name>
    <dbReference type="NCBI Taxonomy" id="561515"/>
    <lineage>
        <taxon>Eukaryota</taxon>
        <taxon>Metazoa</taxon>
        <taxon>Ecdysozoa</taxon>
        <taxon>Arthropoda</taxon>
        <taxon>Chelicerata</taxon>
        <taxon>Arachnida</taxon>
        <taxon>Acari</taxon>
        <taxon>Acariformes</taxon>
        <taxon>Trombidiformes</taxon>
        <taxon>Prostigmata</taxon>
        <taxon>Eupodina</taxon>
        <taxon>Eriophyoidea</taxon>
        <taxon>Eriophyidae</taxon>
        <taxon>Eriophyinae</taxon>
        <taxon>Aceriini</taxon>
        <taxon>Aceria</taxon>
    </lineage>
</organism>
<evidence type="ECO:0000256" key="2">
    <source>
        <dbReference type="RuleBase" id="RU000383"/>
    </source>
</evidence>
<evidence type="ECO:0000256" key="1">
    <source>
        <dbReference type="ARBA" id="ARBA00023127"/>
    </source>
</evidence>
<dbReference type="Pfam" id="PF00134">
    <property type="entry name" value="Cyclin_N"/>
    <property type="match status" value="1"/>
</dbReference>
<comment type="similarity">
    <text evidence="2">Belongs to the cyclin family.</text>
</comment>
<evidence type="ECO:0000259" key="3">
    <source>
        <dbReference type="SMART" id="SM00385"/>
    </source>
</evidence>
<proteinExistence type="inferred from homology"/>
<protein>
    <submittedName>
        <fullName evidence="4">Cyclin-K</fullName>
    </submittedName>
</protein>
<dbReference type="InterPro" id="IPR013763">
    <property type="entry name" value="Cyclin-like_dom"/>
</dbReference>
<dbReference type="SMART" id="SM00385">
    <property type="entry name" value="CYCLIN"/>
    <property type="match status" value="2"/>
</dbReference>
<gene>
    <name evidence="4" type="primary">Ccnk_0</name>
    <name evidence="4" type="ORF">g.9703</name>
</gene>
<dbReference type="SUPFAM" id="SSF47954">
    <property type="entry name" value="Cyclin-like"/>
    <property type="match status" value="2"/>
</dbReference>
<name>A0A6G1SBS9_9ACAR</name>
<keyword evidence="1 2" id="KW-0195">Cyclin</keyword>
<sequence length="261" mass="30131">MNNPWLFDAKALKSTPSARDGYSRIEERNVRIDGAKFIKLLGTELGLHYCTVATGCVFFHRFYMRYSMKQFPVYPTAATCLFLAGKAEETPKKSNDIVKFAKLILKEPQFAQFGTDPKEEILTLERILLQTLRFDLEVEHSYDYLIKYVKNLKVHRADLSEDEAHKCLLQSAWTFANDSCCTTLCLQYEPEIVAIAMLFLARKTGHFEINDWENKKPSIHKDWWDVYVDDLAETTLENICIELLDVYEAPTSSQQSTQQSS</sequence>
<dbReference type="AlphaFoldDB" id="A0A6G1SBS9"/>
<dbReference type="InterPro" id="IPR043198">
    <property type="entry name" value="Cyclin/Ssn8"/>
</dbReference>
<feature type="domain" description="Cyclin-like" evidence="3">
    <location>
        <begin position="143"/>
        <end position="245"/>
    </location>
</feature>
<dbReference type="Pfam" id="PF21797">
    <property type="entry name" value="CycT2-like_C"/>
    <property type="match status" value="1"/>
</dbReference>
<dbReference type="InterPro" id="IPR006671">
    <property type="entry name" value="Cyclin_N"/>
</dbReference>
<evidence type="ECO:0000313" key="4">
    <source>
        <dbReference type="EMBL" id="MDE47393.1"/>
    </source>
</evidence>
<dbReference type="GO" id="GO:0006357">
    <property type="term" value="P:regulation of transcription by RNA polymerase II"/>
    <property type="evidence" value="ECO:0007669"/>
    <property type="project" value="InterPro"/>
</dbReference>
<dbReference type="InterPro" id="IPR036915">
    <property type="entry name" value="Cyclin-like_sf"/>
</dbReference>
<dbReference type="EMBL" id="GGYP01002622">
    <property type="protein sequence ID" value="MDE47393.1"/>
    <property type="molecule type" value="Transcribed_RNA"/>
</dbReference>
<dbReference type="PANTHER" id="PTHR10026">
    <property type="entry name" value="CYCLIN"/>
    <property type="match status" value="1"/>
</dbReference>
<dbReference type="GO" id="GO:0016538">
    <property type="term" value="F:cyclin-dependent protein serine/threonine kinase regulator activity"/>
    <property type="evidence" value="ECO:0007669"/>
    <property type="project" value="InterPro"/>
</dbReference>
<dbReference type="Gene3D" id="1.10.472.10">
    <property type="entry name" value="Cyclin-like"/>
    <property type="match status" value="2"/>
</dbReference>
<feature type="domain" description="Cyclin-like" evidence="3">
    <location>
        <begin position="36"/>
        <end position="130"/>
    </location>
</feature>
<accession>A0A6G1SBS9</accession>
<reference evidence="4" key="1">
    <citation type="submission" date="2018-10" db="EMBL/GenBank/DDBJ databases">
        <title>Transcriptome assembly of Aceria tosichella (Wheat curl mite) Type 2.</title>
        <authorList>
            <person name="Scully E.D."/>
            <person name="Geib S.M."/>
            <person name="Palmer N.A."/>
            <person name="Gupta A.K."/>
            <person name="Sarath G."/>
            <person name="Tatineni S."/>
        </authorList>
    </citation>
    <scope>NUCLEOTIDE SEQUENCE</scope>
    <source>
        <strain evidence="4">LincolnNE</strain>
    </source>
</reference>